<dbReference type="EMBL" id="JAFCIX010000172">
    <property type="protein sequence ID" value="KAH6596978.1"/>
    <property type="molecule type" value="Genomic_DNA"/>
</dbReference>
<name>A0ABQ8FFW8_9FUNG</name>
<dbReference type="InterPro" id="IPR026703">
    <property type="entry name" value="ERICH2"/>
</dbReference>
<evidence type="ECO:0008006" key="4">
    <source>
        <dbReference type="Google" id="ProtNLM"/>
    </source>
</evidence>
<feature type="compositionally biased region" description="Acidic residues" evidence="1">
    <location>
        <begin position="114"/>
        <end position="136"/>
    </location>
</feature>
<dbReference type="PANTHER" id="PTHR21520">
    <property type="entry name" value="GLUTAMATE-RICH PROTEIN 2"/>
    <property type="match status" value="1"/>
</dbReference>
<reference evidence="2 3" key="1">
    <citation type="submission" date="2021-02" db="EMBL/GenBank/DDBJ databases">
        <title>Variation within the Batrachochytrium salamandrivorans European outbreak.</title>
        <authorList>
            <person name="Kelly M."/>
            <person name="Pasmans F."/>
            <person name="Shea T.P."/>
            <person name="Munoz J.F."/>
            <person name="Carranza S."/>
            <person name="Cuomo C.A."/>
            <person name="Martel A."/>
        </authorList>
    </citation>
    <scope>NUCLEOTIDE SEQUENCE [LARGE SCALE GENOMIC DNA]</scope>
    <source>
        <strain evidence="2 3">AMFP18/2</strain>
    </source>
</reference>
<sequence>MHMAKSAHKELAVSLALQSPTQRILAKSPATVLPSISKSVLNSSTGSEIDLGDDTELIRLQMFLGKIASMQYQQALEIANEILRDTPKNAFVEEYAHVLQERIQQLQEAKDDIDQNSDSDDENEDGTDTEENDTSSDDSSNGSTSDSDSDTRSQ</sequence>
<proteinExistence type="predicted"/>
<keyword evidence="3" id="KW-1185">Reference proteome</keyword>
<comment type="caution">
    <text evidence="2">The sequence shown here is derived from an EMBL/GenBank/DDBJ whole genome shotgun (WGS) entry which is preliminary data.</text>
</comment>
<evidence type="ECO:0000313" key="2">
    <source>
        <dbReference type="EMBL" id="KAH6596978.1"/>
    </source>
</evidence>
<feature type="compositionally biased region" description="Low complexity" evidence="1">
    <location>
        <begin position="137"/>
        <end position="146"/>
    </location>
</feature>
<evidence type="ECO:0000313" key="3">
    <source>
        <dbReference type="Proteomes" id="UP001648503"/>
    </source>
</evidence>
<gene>
    <name evidence="2" type="ORF">BASA50_004736</name>
</gene>
<feature type="region of interest" description="Disordered" evidence="1">
    <location>
        <begin position="106"/>
        <end position="154"/>
    </location>
</feature>
<organism evidence="2 3">
    <name type="scientific">Batrachochytrium salamandrivorans</name>
    <dbReference type="NCBI Taxonomy" id="1357716"/>
    <lineage>
        <taxon>Eukaryota</taxon>
        <taxon>Fungi</taxon>
        <taxon>Fungi incertae sedis</taxon>
        <taxon>Chytridiomycota</taxon>
        <taxon>Chytridiomycota incertae sedis</taxon>
        <taxon>Chytridiomycetes</taxon>
        <taxon>Rhizophydiales</taxon>
        <taxon>Rhizophydiales incertae sedis</taxon>
        <taxon>Batrachochytrium</taxon>
    </lineage>
</organism>
<accession>A0ABQ8FFW8</accession>
<protein>
    <recommendedName>
        <fullName evidence="4">CTLH domain-containing protein</fullName>
    </recommendedName>
</protein>
<dbReference type="PANTHER" id="PTHR21520:SF2">
    <property type="entry name" value="GLUTAMATE-RICH PROTEIN 2"/>
    <property type="match status" value="1"/>
</dbReference>
<dbReference type="Proteomes" id="UP001648503">
    <property type="component" value="Unassembled WGS sequence"/>
</dbReference>
<evidence type="ECO:0000256" key="1">
    <source>
        <dbReference type="SAM" id="MobiDB-lite"/>
    </source>
</evidence>